<proteinExistence type="predicted"/>
<dbReference type="Proteomes" id="UP000051931">
    <property type="component" value="Unassembled WGS sequence"/>
</dbReference>
<organism evidence="1 2">
    <name type="scientific">Lactobacillus psittaci DSM 15354</name>
    <dbReference type="NCBI Taxonomy" id="1122152"/>
    <lineage>
        <taxon>Bacteria</taxon>
        <taxon>Bacillati</taxon>
        <taxon>Bacillota</taxon>
        <taxon>Bacilli</taxon>
        <taxon>Lactobacillales</taxon>
        <taxon>Lactobacillaceae</taxon>
        <taxon>Lactobacillus</taxon>
    </lineage>
</organism>
<evidence type="ECO:0000313" key="1">
    <source>
        <dbReference type="EMBL" id="KRL63942.1"/>
    </source>
</evidence>
<name>A0A0R1S3X6_9LACO</name>
<accession>A0A0R1S3X6</accession>
<protein>
    <submittedName>
        <fullName evidence="1">Uncharacterized protein</fullName>
    </submittedName>
</protein>
<comment type="caution">
    <text evidence="1">The sequence shown here is derived from an EMBL/GenBank/DDBJ whole genome shotgun (WGS) entry which is preliminary data.</text>
</comment>
<dbReference type="eggNOG" id="ENOG5030MB3">
    <property type="taxonomic scope" value="Bacteria"/>
</dbReference>
<evidence type="ECO:0000313" key="2">
    <source>
        <dbReference type="Proteomes" id="UP000051931"/>
    </source>
</evidence>
<gene>
    <name evidence="1" type="ORF">FC23_GL000189</name>
</gene>
<dbReference type="STRING" id="1122152.GCA_000425905_00494"/>
<sequence>MMIFTYFSLKDVEEQEVLNTNVNTAIQFIGRASRYSGVNQVALTVKYYESKNELVLVAKNYSRRVALDPRVKLMRFSNIVMGPNGYLSPRTITFATKKYSRQIKMQMMWGKIINGNERVSTG</sequence>
<dbReference type="PATRIC" id="fig|1122152.4.peg.190"/>
<dbReference type="AlphaFoldDB" id="A0A0R1S3X6"/>
<dbReference type="EMBL" id="AZFB01000001">
    <property type="protein sequence ID" value="KRL63942.1"/>
    <property type="molecule type" value="Genomic_DNA"/>
</dbReference>
<keyword evidence="2" id="KW-1185">Reference proteome</keyword>
<reference evidence="1 2" key="1">
    <citation type="journal article" date="2015" name="Genome Announc.">
        <title>Expanding the biotechnology potential of lactobacilli through comparative genomics of 213 strains and associated genera.</title>
        <authorList>
            <person name="Sun Z."/>
            <person name="Harris H.M."/>
            <person name="McCann A."/>
            <person name="Guo C."/>
            <person name="Argimon S."/>
            <person name="Zhang W."/>
            <person name="Yang X."/>
            <person name="Jeffery I.B."/>
            <person name="Cooney J.C."/>
            <person name="Kagawa T.F."/>
            <person name="Liu W."/>
            <person name="Song Y."/>
            <person name="Salvetti E."/>
            <person name="Wrobel A."/>
            <person name="Rasinkangas P."/>
            <person name="Parkhill J."/>
            <person name="Rea M.C."/>
            <person name="O'Sullivan O."/>
            <person name="Ritari J."/>
            <person name="Douillard F.P."/>
            <person name="Paul Ross R."/>
            <person name="Yang R."/>
            <person name="Briner A.E."/>
            <person name="Felis G.E."/>
            <person name="de Vos W.M."/>
            <person name="Barrangou R."/>
            <person name="Klaenhammer T.R."/>
            <person name="Caufield P.W."/>
            <person name="Cui Y."/>
            <person name="Zhang H."/>
            <person name="O'Toole P.W."/>
        </authorList>
    </citation>
    <scope>NUCLEOTIDE SEQUENCE [LARGE SCALE GENOMIC DNA]</scope>
    <source>
        <strain evidence="1 2">DSM 15354</strain>
    </source>
</reference>